<dbReference type="PANTHER" id="PTHR30605">
    <property type="entry name" value="ANHYDRO-N-ACETYLMURAMIC ACID KINASE"/>
    <property type="match status" value="1"/>
</dbReference>
<dbReference type="EC" id="2.7.1.170" evidence="1"/>
<dbReference type="GO" id="GO:0006040">
    <property type="term" value="P:amino sugar metabolic process"/>
    <property type="evidence" value="ECO:0007669"/>
    <property type="project" value="InterPro"/>
</dbReference>
<dbReference type="GO" id="GO:0016773">
    <property type="term" value="F:phosphotransferase activity, alcohol group as acceptor"/>
    <property type="evidence" value="ECO:0007669"/>
    <property type="project" value="InterPro"/>
</dbReference>
<dbReference type="GO" id="GO:0016301">
    <property type="term" value="F:kinase activity"/>
    <property type="evidence" value="ECO:0007669"/>
    <property type="project" value="UniProtKB-KW"/>
</dbReference>
<accession>A0A3B1DE25</accession>
<evidence type="ECO:0000313" key="1">
    <source>
        <dbReference type="EMBL" id="VAX33140.1"/>
    </source>
</evidence>
<keyword evidence="1" id="KW-0808">Transferase</keyword>
<dbReference type="CDD" id="cd24050">
    <property type="entry name" value="ASKHA_NBD_ANMK"/>
    <property type="match status" value="1"/>
</dbReference>
<dbReference type="GO" id="GO:0005524">
    <property type="term" value="F:ATP binding"/>
    <property type="evidence" value="ECO:0007669"/>
    <property type="project" value="InterPro"/>
</dbReference>
<protein>
    <submittedName>
        <fullName evidence="1">Anhydro-N-acetylmuramic acid kinase</fullName>
        <ecNumber evidence="1">2.7.1.170</ecNumber>
    </submittedName>
</protein>
<dbReference type="Gene3D" id="3.30.420.40">
    <property type="match status" value="2"/>
</dbReference>
<reference evidence="1" key="1">
    <citation type="submission" date="2018-06" db="EMBL/GenBank/DDBJ databases">
        <authorList>
            <person name="Zhirakovskaya E."/>
        </authorList>
    </citation>
    <scope>NUCLEOTIDE SEQUENCE</scope>
</reference>
<keyword evidence="1" id="KW-0418">Kinase</keyword>
<dbReference type="EMBL" id="UOGH01000285">
    <property type="protein sequence ID" value="VAX33140.1"/>
    <property type="molecule type" value="Genomic_DNA"/>
</dbReference>
<dbReference type="HAMAP" id="MF_01270">
    <property type="entry name" value="AnhMurNAc_kinase"/>
    <property type="match status" value="1"/>
</dbReference>
<name>A0A3B1DE25_9ZZZZ</name>
<dbReference type="GO" id="GO:0009254">
    <property type="term" value="P:peptidoglycan turnover"/>
    <property type="evidence" value="ECO:0007669"/>
    <property type="project" value="InterPro"/>
</dbReference>
<dbReference type="SUPFAM" id="SSF53067">
    <property type="entry name" value="Actin-like ATPase domain"/>
    <property type="match status" value="1"/>
</dbReference>
<dbReference type="InterPro" id="IPR005338">
    <property type="entry name" value="Anhydro_N_Ac-Mur_kinase"/>
</dbReference>
<dbReference type="NCBIfam" id="NF007148">
    <property type="entry name" value="PRK09585.3-2"/>
    <property type="match status" value="1"/>
</dbReference>
<gene>
    <name evidence="1" type="ORF">MNBD_NITROSPIRAE02-35</name>
</gene>
<sequence>MIPFVHISPISELKDNKMLIHPDKTARIIGLMSGTSHDGVDAALVEIMPCGSTGNNVSADSIDAKLGIELIKHLHRPFSKALKEEIQEAFSGNTEHICRLNFRLGEVFAKAVLSLLDASGLSPKDIDAIASHGQTIYHIPPSGSPSRRISGSTLQIGEASVIAERTGIMTISDFRTRDMAAGGHGAPLVPLADYILFSKKRLKRAVLNIGGIANVTLVEERRDGTIAFDTGPGNALIDESIRYYSSGRLSFDRRGSVAESGRPDKELLKELLKHPYLKKRPPKTTGREVFGAEMVKDIFSRYNRLAIEDVLSTLTHFTATSIYRAIIPYGPDEVIVTGGGTKNRFLMKLICGMFEAKDISVNNISRYGIPPEAKEAVSFALLGYQTLNLQPGNLPSATGAHRKVILGKITLP</sequence>
<dbReference type="Pfam" id="PF03702">
    <property type="entry name" value="AnmK"/>
    <property type="match status" value="1"/>
</dbReference>
<dbReference type="InterPro" id="IPR043129">
    <property type="entry name" value="ATPase_NBD"/>
</dbReference>
<organism evidence="1">
    <name type="scientific">hydrothermal vent metagenome</name>
    <dbReference type="NCBI Taxonomy" id="652676"/>
    <lineage>
        <taxon>unclassified sequences</taxon>
        <taxon>metagenomes</taxon>
        <taxon>ecological metagenomes</taxon>
    </lineage>
</organism>
<proteinExistence type="inferred from homology"/>
<dbReference type="PANTHER" id="PTHR30605:SF0">
    <property type="entry name" value="ANHYDRO-N-ACETYLMURAMIC ACID KINASE"/>
    <property type="match status" value="1"/>
</dbReference>
<dbReference type="AlphaFoldDB" id="A0A3B1DE25"/>